<reference evidence="2 3" key="1">
    <citation type="submission" date="2016-11" db="EMBL/GenBank/DDBJ databases">
        <title>Mixed transmission modes and dynamic genome evolution in an obligate animal-bacterial symbiosis.</title>
        <authorList>
            <person name="Russell S.L."/>
            <person name="Corbett-Detig R.B."/>
            <person name="Cavanaugh C.M."/>
        </authorList>
    </citation>
    <scope>NUCLEOTIDE SEQUENCE [LARGE SCALE GENOMIC DNA]</scope>
    <source>
        <strain evidence="2">Se-Cadez</strain>
    </source>
</reference>
<name>A0A1T2KUS2_9GAMM</name>
<protein>
    <recommendedName>
        <fullName evidence="1">Surface antigen domain-containing protein</fullName>
    </recommendedName>
</protein>
<dbReference type="Proteomes" id="UP000190896">
    <property type="component" value="Unassembled WGS sequence"/>
</dbReference>
<organism evidence="2 3">
    <name type="scientific">Solemya velesiana gill symbiont</name>
    <dbReference type="NCBI Taxonomy" id="1918948"/>
    <lineage>
        <taxon>Bacteria</taxon>
        <taxon>Pseudomonadati</taxon>
        <taxon>Pseudomonadota</taxon>
        <taxon>Gammaproteobacteria</taxon>
        <taxon>sulfur-oxidizing symbionts</taxon>
    </lineage>
</organism>
<keyword evidence="3" id="KW-1185">Reference proteome</keyword>
<evidence type="ECO:0000259" key="1">
    <source>
        <dbReference type="Pfam" id="PF16998"/>
    </source>
</evidence>
<comment type="caution">
    <text evidence="2">The sequence shown here is derived from an EMBL/GenBank/DDBJ whole genome shotgun (WGS) entry which is preliminary data.</text>
</comment>
<dbReference type="EMBL" id="MPRJ01000032">
    <property type="protein sequence ID" value="OOZ36597.1"/>
    <property type="molecule type" value="Genomic_DNA"/>
</dbReference>
<evidence type="ECO:0000313" key="2">
    <source>
        <dbReference type="EMBL" id="OOZ36597.1"/>
    </source>
</evidence>
<evidence type="ECO:0000313" key="3">
    <source>
        <dbReference type="Proteomes" id="UP000190896"/>
    </source>
</evidence>
<dbReference type="InterPro" id="IPR032635">
    <property type="entry name" value="Anti_2"/>
</dbReference>
<proteinExistence type="predicted"/>
<dbReference type="Pfam" id="PF16998">
    <property type="entry name" value="17kDa_Anti_2"/>
    <property type="match status" value="1"/>
</dbReference>
<dbReference type="AlphaFoldDB" id="A0A1T2KUS2"/>
<sequence length="230" mass="26834">MRNILLPDLEYESRTRVSSNSIDLERDALWPLEVGNEKRFGAQVSYLNKETGIQSRYDRIWDCEVDGTEKLSVYAGTFETYRITCESYSVKGKLRQRRVWHYAPEIEHLVSRWDDYAGKRISYLELTAYQPYVIAMSSKWKRSYWKRLRRVMENNPAGRSLTWRDKTTGTRVTITPVSTMKSANGIFCRNFRMNITSQGGERSGAGLVCRDEKGYWKIPRSIKSDEGVKL</sequence>
<dbReference type="RefSeq" id="WP_078486853.1">
    <property type="nucleotide sequence ID" value="NZ_MPRJ01000032.1"/>
</dbReference>
<gene>
    <name evidence="2" type="ORF">BOW51_06280</name>
</gene>
<accession>A0A1T2KUS2</accession>
<dbReference type="OrthoDB" id="6170015at2"/>
<feature type="domain" description="Surface antigen" evidence="1">
    <location>
        <begin position="159"/>
        <end position="218"/>
    </location>
</feature>